<comment type="caution">
    <text evidence="2">The sequence shown here is derived from an EMBL/GenBank/DDBJ whole genome shotgun (WGS) entry which is preliminary data.</text>
</comment>
<accession>A0ABV7GDE8</accession>
<evidence type="ECO:0000313" key="2">
    <source>
        <dbReference type="EMBL" id="MFC3139410.1"/>
    </source>
</evidence>
<dbReference type="RefSeq" id="WP_248937166.1">
    <property type="nucleotide sequence ID" value="NZ_JAKILF010000007.1"/>
</dbReference>
<keyword evidence="3" id="KW-1185">Reference proteome</keyword>
<gene>
    <name evidence="2" type="ORF">ACFOE0_14640</name>
</gene>
<name>A0ABV7GDE8_9GAMM</name>
<dbReference type="Pfam" id="PF13472">
    <property type="entry name" value="Lipase_GDSL_2"/>
    <property type="match status" value="1"/>
</dbReference>
<evidence type="ECO:0000313" key="3">
    <source>
        <dbReference type="Proteomes" id="UP001595621"/>
    </source>
</evidence>
<feature type="domain" description="SGNH hydrolase-type esterase" evidence="1">
    <location>
        <begin position="56"/>
        <end position="222"/>
    </location>
</feature>
<dbReference type="Gene3D" id="3.40.50.1110">
    <property type="entry name" value="SGNH hydrolase"/>
    <property type="match status" value="1"/>
</dbReference>
<sequence length="235" mass="26013">MSFLKRSLAPWALAPLLPLILWQGKQVRRNTVRLPEAMGEPHFPATDDNALSLLHLGESTVTGVGVRHIRDGLTANIINSLQRDGVAACAWAQGHNGATVAEINALAPTIIHPDILLVTLGVNDTVRMTSNKDWRQQLKLCVARFAGPDTHVCFTQVPDMAAFPALPTPLNQFLGLRASKLHRTLKSLCLQKKWHLLEVDLPVAEHWMAKDGYHPNAEGYRVWGESIARQLKQLP</sequence>
<dbReference type="InterPro" id="IPR013830">
    <property type="entry name" value="SGNH_hydro"/>
</dbReference>
<dbReference type="PANTHER" id="PTHR30383">
    <property type="entry name" value="THIOESTERASE 1/PROTEASE 1/LYSOPHOSPHOLIPASE L1"/>
    <property type="match status" value="1"/>
</dbReference>
<dbReference type="InterPro" id="IPR051532">
    <property type="entry name" value="Ester_Hydrolysis_Enzymes"/>
</dbReference>
<dbReference type="EMBL" id="JBHRTD010000017">
    <property type="protein sequence ID" value="MFC3139410.1"/>
    <property type="molecule type" value="Genomic_DNA"/>
</dbReference>
<reference evidence="3" key="1">
    <citation type="journal article" date="2019" name="Int. J. Syst. Evol. Microbiol.">
        <title>The Global Catalogue of Microorganisms (GCM) 10K type strain sequencing project: providing services to taxonomists for standard genome sequencing and annotation.</title>
        <authorList>
            <consortium name="The Broad Institute Genomics Platform"/>
            <consortium name="The Broad Institute Genome Sequencing Center for Infectious Disease"/>
            <person name="Wu L."/>
            <person name="Ma J."/>
        </authorList>
    </citation>
    <scope>NUCLEOTIDE SEQUENCE [LARGE SCALE GENOMIC DNA]</scope>
    <source>
        <strain evidence="3">KCTC 52277</strain>
    </source>
</reference>
<dbReference type="GO" id="GO:0016787">
    <property type="term" value="F:hydrolase activity"/>
    <property type="evidence" value="ECO:0007669"/>
    <property type="project" value="UniProtKB-KW"/>
</dbReference>
<proteinExistence type="predicted"/>
<dbReference type="CDD" id="cd01836">
    <property type="entry name" value="FeeA_FeeB_like"/>
    <property type="match status" value="1"/>
</dbReference>
<dbReference type="InterPro" id="IPR036514">
    <property type="entry name" value="SGNH_hydro_sf"/>
</dbReference>
<dbReference type="SUPFAM" id="SSF52266">
    <property type="entry name" value="SGNH hydrolase"/>
    <property type="match status" value="1"/>
</dbReference>
<organism evidence="2 3">
    <name type="scientific">Shewanella submarina</name>
    <dbReference type="NCBI Taxonomy" id="2016376"/>
    <lineage>
        <taxon>Bacteria</taxon>
        <taxon>Pseudomonadati</taxon>
        <taxon>Pseudomonadota</taxon>
        <taxon>Gammaproteobacteria</taxon>
        <taxon>Alteromonadales</taxon>
        <taxon>Shewanellaceae</taxon>
        <taxon>Shewanella</taxon>
    </lineage>
</organism>
<protein>
    <submittedName>
        <fullName evidence="2">SGNH/GDSL hydrolase family protein</fullName>
    </submittedName>
</protein>
<keyword evidence="2" id="KW-0378">Hydrolase</keyword>
<dbReference type="PANTHER" id="PTHR30383:SF28">
    <property type="entry name" value="LIPASE_ACYLHYDROLASE"/>
    <property type="match status" value="1"/>
</dbReference>
<dbReference type="Proteomes" id="UP001595621">
    <property type="component" value="Unassembled WGS sequence"/>
</dbReference>
<evidence type="ECO:0000259" key="1">
    <source>
        <dbReference type="Pfam" id="PF13472"/>
    </source>
</evidence>